<dbReference type="EMBL" id="CADCUC010000181">
    <property type="protein sequence ID" value="CAA9320046.1"/>
    <property type="molecule type" value="Genomic_DNA"/>
</dbReference>
<dbReference type="PANTHER" id="PTHR45947">
    <property type="entry name" value="SULFOQUINOVOSYL TRANSFERASE SQD2"/>
    <property type="match status" value="1"/>
</dbReference>
<dbReference type="AlphaFoldDB" id="A0A6J4KZZ0"/>
<protein>
    <recommendedName>
        <fullName evidence="1">Glycosyltransferase subfamily 4-like N-terminal domain-containing protein</fullName>
    </recommendedName>
</protein>
<reference evidence="2" key="1">
    <citation type="submission" date="2020-02" db="EMBL/GenBank/DDBJ databases">
        <authorList>
            <person name="Meier V. D."/>
        </authorList>
    </citation>
    <scope>NUCLEOTIDE SEQUENCE</scope>
    <source>
        <strain evidence="2">AVDCRST_MAG90</strain>
    </source>
</reference>
<evidence type="ECO:0000259" key="1">
    <source>
        <dbReference type="Pfam" id="PF13579"/>
    </source>
</evidence>
<accession>A0A6J4KZZ0</accession>
<gene>
    <name evidence="2" type="ORF">AVDCRST_MAG90-958</name>
</gene>
<dbReference type="GO" id="GO:0016757">
    <property type="term" value="F:glycosyltransferase activity"/>
    <property type="evidence" value="ECO:0007669"/>
    <property type="project" value="UniProtKB-ARBA"/>
</dbReference>
<dbReference type="Pfam" id="PF13579">
    <property type="entry name" value="Glyco_trans_4_4"/>
    <property type="match status" value="1"/>
</dbReference>
<dbReference type="PANTHER" id="PTHR45947:SF3">
    <property type="entry name" value="SULFOQUINOVOSYL TRANSFERASE SQD2"/>
    <property type="match status" value="1"/>
</dbReference>
<dbReference type="InterPro" id="IPR050194">
    <property type="entry name" value="Glycosyltransferase_grp1"/>
</dbReference>
<dbReference type="InterPro" id="IPR028098">
    <property type="entry name" value="Glyco_trans_4-like_N"/>
</dbReference>
<dbReference type="Gene3D" id="3.40.50.2000">
    <property type="entry name" value="Glycogen Phosphorylase B"/>
    <property type="match status" value="2"/>
</dbReference>
<name>A0A6J4KZZ0_9HYPH</name>
<sequence>MTEKGTKSLVWYWATGGAGVRFSHRVARCIAGSQGAQSVALSLHEGNAWIERSRAGGHPVMTIGGASGHRAAARIAVQARRRWVALQGQIAGFEPQVAVVPMNFALAWPYHLAFARRRIPLIYVVHDAAPHPGDYMRLWQSRMQHLLIRASSGVVALSDHVAQQIEAAGLLRGGRRCDVIPLSAHEVASRLAPRPSPTLPVRLLFLGRLLPYKGLTLLAQALAPLREKRGWRLTVAGDGPEADQVRALFANFPQVELKTGLLDESEVDGLIRDHDVLVCPYLEASQSGVIAEALYQGMPSVVTPVGGLPEQVGFGRAGWVAQSVSSEALTETLRGLFDAPTAIGRMSGGALDLVRVASAEDAWRRVIEGVADRQGPRPDALKTGS</sequence>
<organism evidence="2">
    <name type="scientific">uncultured Microvirga sp</name>
    <dbReference type="NCBI Taxonomy" id="412392"/>
    <lineage>
        <taxon>Bacteria</taxon>
        <taxon>Pseudomonadati</taxon>
        <taxon>Pseudomonadota</taxon>
        <taxon>Alphaproteobacteria</taxon>
        <taxon>Hyphomicrobiales</taxon>
        <taxon>Methylobacteriaceae</taxon>
        <taxon>Microvirga</taxon>
        <taxon>environmental samples</taxon>
    </lineage>
</organism>
<dbReference type="CDD" id="cd03801">
    <property type="entry name" value="GT4_PimA-like"/>
    <property type="match status" value="1"/>
</dbReference>
<evidence type="ECO:0000313" key="2">
    <source>
        <dbReference type="EMBL" id="CAA9320046.1"/>
    </source>
</evidence>
<proteinExistence type="predicted"/>
<feature type="domain" description="Glycosyltransferase subfamily 4-like N-terminal" evidence="1">
    <location>
        <begin position="16"/>
        <end position="181"/>
    </location>
</feature>
<dbReference type="SUPFAM" id="SSF53756">
    <property type="entry name" value="UDP-Glycosyltransferase/glycogen phosphorylase"/>
    <property type="match status" value="1"/>
</dbReference>
<dbReference type="Pfam" id="PF13692">
    <property type="entry name" value="Glyco_trans_1_4"/>
    <property type="match status" value="1"/>
</dbReference>